<sequence>MEVKSRVLRNQVWSKKDYYLIARGGSLDSSHPAMKMLFKLVSHANSILDMGCGEGTRLNLLAKKGQKAVGIDISGKAIELAKKKYPKLDFKQGNLEKLPFRNECFDLVYSAFVFEHLDNPEKVLKEGLRILRKGGRFLVVAPNFGAPNRASPSFKGNRAVKLIREFFLDVFPKSGLNWDKVEPIATRKKYEIDWDTTVEPYIGSLITFLQKKGLSIEYFSSCWEQELPHPTFMQKLFRFLGSKRIYPFNLWGPHLLVMGMKV</sequence>
<dbReference type="AlphaFoldDB" id="A0A0G0LYW8"/>
<accession>A0A0G0LYW8</accession>
<proteinExistence type="predicted"/>
<gene>
    <name evidence="2" type="ORF">UT23_C0036G0007</name>
</gene>
<dbReference type="GO" id="GO:0008757">
    <property type="term" value="F:S-adenosylmethionine-dependent methyltransferase activity"/>
    <property type="evidence" value="ECO:0007669"/>
    <property type="project" value="InterPro"/>
</dbReference>
<protein>
    <recommendedName>
        <fullName evidence="1">Methyltransferase type 11 domain-containing protein</fullName>
    </recommendedName>
</protein>
<dbReference type="Proteomes" id="UP000034325">
    <property type="component" value="Unassembled WGS sequence"/>
</dbReference>
<dbReference type="InterPro" id="IPR029063">
    <property type="entry name" value="SAM-dependent_MTases_sf"/>
</dbReference>
<dbReference type="PANTHER" id="PTHR43861">
    <property type="entry name" value="TRANS-ACONITATE 2-METHYLTRANSFERASE-RELATED"/>
    <property type="match status" value="1"/>
</dbReference>
<dbReference type="Pfam" id="PF08241">
    <property type="entry name" value="Methyltransf_11"/>
    <property type="match status" value="1"/>
</dbReference>
<feature type="domain" description="Methyltransferase type 11" evidence="1">
    <location>
        <begin position="48"/>
        <end position="139"/>
    </location>
</feature>
<dbReference type="CDD" id="cd02440">
    <property type="entry name" value="AdoMet_MTases"/>
    <property type="match status" value="1"/>
</dbReference>
<comment type="caution">
    <text evidence="2">The sequence shown here is derived from an EMBL/GenBank/DDBJ whole genome shotgun (WGS) entry which is preliminary data.</text>
</comment>
<dbReference type="InterPro" id="IPR013216">
    <property type="entry name" value="Methyltransf_11"/>
</dbReference>
<dbReference type="Gene3D" id="3.40.50.150">
    <property type="entry name" value="Vaccinia Virus protein VP39"/>
    <property type="match status" value="1"/>
</dbReference>
<organism evidence="2 3">
    <name type="scientific">Candidatus Woesebacteria bacterium GW2011_GWA1_39_12</name>
    <dbReference type="NCBI Taxonomy" id="1618549"/>
    <lineage>
        <taxon>Bacteria</taxon>
        <taxon>Candidatus Woeseibacteriota</taxon>
    </lineage>
</organism>
<evidence type="ECO:0000313" key="3">
    <source>
        <dbReference type="Proteomes" id="UP000034325"/>
    </source>
</evidence>
<evidence type="ECO:0000259" key="1">
    <source>
        <dbReference type="Pfam" id="PF08241"/>
    </source>
</evidence>
<evidence type="ECO:0000313" key="2">
    <source>
        <dbReference type="EMBL" id="KKQ96277.1"/>
    </source>
</evidence>
<reference evidence="2 3" key="1">
    <citation type="journal article" date="2015" name="Nature">
        <title>rRNA introns, odd ribosomes, and small enigmatic genomes across a large radiation of phyla.</title>
        <authorList>
            <person name="Brown C.T."/>
            <person name="Hug L.A."/>
            <person name="Thomas B.C."/>
            <person name="Sharon I."/>
            <person name="Castelle C.J."/>
            <person name="Singh A."/>
            <person name="Wilkins M.J."/>
            <person name="Williams K.H."/>
            <person name="Banfield J.F."/>
        </authorList>
    </citation>
    <scope>NUCLEOTIDE SEQUENCE [LARGE SCALE GENOMIC DNA]</scope>
</reference>
<dbReference type="SUPFAM" id="SSF53335">
    <property type="entry name" value="S-adenosyl-L-methionine-dependent methyltransferases"/>
    <property type="match status" value="1"/>
</dbReference>
<dbReference type="EMBL" id="LBWA01000036">
    <property type="protein sequence ID" value="KKQ96277.1"/>
    <property type="molecule type" value="Genomic_DNA"/>
</dbReference>
<name>A0A0G0LYW8_9BACT</name>